<reference evidence="1 2" key="1">
    <citation type="submission" date="2022-12" db="EMBL/GenBank/DDBJ databases">
        <title>Chromosome-scale assembly of the Ensete ventricosum genome.</title>
        <authorList>
            <person name="Dussert Y."/>
            <person name="Stocks J."/>
            <person name="Wendawek A."/>
            <person name="Woldeyes F."/>
            <person name="Nichols R.A."/>
            <person name="Borrell J.S."/>
        </authorList>
    </citation>
    <scope>NUCLEOTIDE SEQUENCE [LARGE SCALE GENOMIC DNA]</scope>
    <source>
        <strain evidence="2">cv. Maze</strain>
        <tissue evidence="1">Seeds</tissue>
    </source>
</reference>
<evidence type="ECO:0000313" key="1">
    <source>
        <dbReference type="EMBL" id="KAJ8476824.1"/>
    </source>
</evidence>
<gene>
    <name evidence="1" type="ORF">OPV22_020551</name>
</gene>
<comment type="caution">
    <text evidence="1">The sequence shown here is derived from an EMBL/GenBank/DDBJ whole genome shotgun (WGS) entry which is preliminary data.</text>
</comment>
<accession>A0AAV8QAQ0</accession>
<protein>
    <recommendedName>
        <fullName evidence="3">DUF4408 domain-containing protein</fullName>
    </recommendedName>
</protein>
<dbReference type="Pfam" id="PF05553">
    <property type="entry name" value="DUF761"/>
    <property type="match status" value="1"/>
</dbReference>
<dbReference type="InterPro" id="IPR008480">
    <property type="entry name" value="DUF761_pln"/>
</dbReference>
<sequence length="191" mass="21619">MKIRAPSALKRIYSVVVAMVKAKSMAVKSKTSALKTRLLVLGLLHNKKVLMKAINHKIHALMGQERGEGGAHSAEEQNKAIVLYDAAAKNEALPSPTSAEPSYCDDDDDDNYPDLRHSLFDMEDEDDEELVNTTGSVVDLVRNSREDGSEFSLEDEIDHVADVFIRRFHRQMRLQKLESFKRYQEMLQRSA</sequence>
<dbReference type="PANTHER" id="PTHR33450:SF12">
    <property type="entry name" value="COTTON FIBER PROTEIN"/>
    <property type="match status" value="1"/>
</dbReference>
<dbReference type="PANTHER" id="PTHR33450">
    <property type="entry name" value="EMB|CAB67623.1-RELATED"/>
    <property type="match status" value="1"/>
</dbReference>
<organism evidence="1 2">
    <name type="scientific">Ensete ventricosum</name>
    <name type="common">Abyssinian banana</name>
    <name type="synonym">Musa ensete</name>
    <dbReference type="NCBI Taxonomy" id="4639"/>
    <lineage>
        <taxon>Eukaryota</taxon>
        <taxon>Viridiplantae</taxon>
        <taxon>Streptophyta</taxon>
        <taxon>Embryophyta</taxon>
        <taxon>Tracheophyta</taxon>
        <taxon>Spermatophyta</taxon>
        <taxon>Magnoliopsida</taxon>
        <taxon>Liliopsida</taxon>
        <taxon>Zingiberales</taxon>
        <taxon>Musaceae</taxon>
        <taxon>Ensete</taxon>
    </lineage>
</organism>
<name>A0AAV8QAQ0_ENSVE</name>
<keyword evidence="2" id="KW-1185">Reference proteome</keyword>
<dbReference type="EMBL" id="JAQQAF010000006">
    <property type="protein sequence ID" value="KAJ8476824.1"/>
    <property type="molecule type" value="Genomic_DNA"/>
</dbReference>
<evidence type="ECO:0008006" key="3">
    <source>
        <dbReference type="Google" id="ProtNLM"/>
    </source>
</evidence>
<dbReference type="AlphaFoldDB" id="A0AAV8QAQ0"/>
<evidence type="ECO:0000313" key="2">
    <source>
        <dbReference type="Proteomes" id="UP001222027"/>
    </source>
</evidence>
<dbReference type="Proteomes" id="UP001222027">
    <property type="component" value="Unassembled WGS sequence"/>
</dbReference>
<proteinExistence type="predicted"/>